<feature type="region of interest" description="Disordered" evidence="1">
    <location>
        <begin position="140"/>
        <end position="218"/>
    </location>
</feature>
<accession>A0A8J2HZF9</accession>
<dbReference type="GeneID" id="67014546"/>
<dbReference type="Proteomes" id="UP000676310">
    <property type="component" value="Unassembled WGS sequence"/>
</dbReference>
<comment type="caution">
    <text evidence="2">The sequence shown here is derived from an EMBL/GenBank/DDBJ whole genome shotgun (WGS) entry which is preliminary data.</text>
</comment>
<dbReference type="AlphaFoldDB" id="A0A8J2HZF9"/>
<protein>
    <submittedName>
        <fullName evidence="2">Uncharacterized protein</fullName>
    </submittedName>
</protein>
<feature type="region of interest" description="Disordered" evidence="1">
    <location>
        <begin position="34"/>
        <end position="126"/>
    </location>
</feature>
<gene>
    <name evidence="2" type="ORF">ALTATR162_LOCUS3034</name>
</gene>
<evidence type="ECO:0000256" key="1">
    <source>
        <dbReference type="SAM" id="MobiDB-lite"/>
    </source>
</evidence>
<feature type="compositionally biased region" description="Basic and acidic residues" evidence="1">
    <location>
        <begin position="170"/>
        <end position="183"/>
    </location>
</feature>
<dbReference type="OrthoDB" id="10504097at2759"/>
<feature type="compositionally biased region" description="Pro residues" evidence="1">
    <location>
        <begin position="55"/>
        <end position="64"/>
    </location>
</feature>
<keyword evidence="3" id="KW-1185">Reference proteome</keyword>
<evidence type="ECO:0000313" key="2">
    <source>
        <dbReference type="EMBL" id="CAG5153097.1"/>
    </source>
</evidence>
<reference evidence="2" key="1">
    <citation type="submission" date="2021-05" db="EMBL/GenBank/DDBJ databases">
        <authorList>
            <person name="Stam R."/>
        </authorList>
    </citation>
    <scope>NUCLEOTIDE SEQUENCE</scope>
    <source>
        <strain evidence="2">CS162</strain>
    </source>
</reference>
<name>A0A8J2HZF9_9PLEO</name>
<proteinExistence type="predicted"/>
<sequence>MWFFDAQRQMNYQFDAQNHRYIYADGLIVPQPGYSKPPVIPPAHRGYDQPIYPSRAPPPPPPNNYPDLQSSQPVNQGHFFQSGQPPGNFSPPPPPPPSPPPPDYHLDRSSYMPALSRPPDSGYLSINPRYVQALPSLSYGQLAYPQHPPPPPHTYSATGAYSNGGSGDDQNDRNRHGRNHFEDNNPPAKGDQPNGRDRIDDGDETQAMPRYYKVRDGG</sequence>
<organism evidence="2 3">
    <name type="scientific">Alternaria atra</name>
    <dbReference type="NCBI Taxonomy" id="119953"/>
    <lineage>
        <taxon>Eukaryota</taxon>
        <taxon>Fungi</taxon>
        <taxon>Dikarya</taxon>
        <taxon>Ascomycota</taxon>
        <taxon>Pezizomycotina</taxon>
        <taxon>Dothideomycetes</taxon>
        <taxon>Pleosporomycetidae</taxon>
        <taxon>Pleosporales</taxon>
        <taxon>Pleosporineae</taxon>
        <taxon>Pleosporaceae</taxon>
        <taxon>Alternaria</taxon>
        <taxon>Alternaria sect. Ulocladioides</taxon>
    </lineage>
</organism>
<feature type="compositionally biased region" description="Pro residues" evidence="1">
    <location>
        <begin position="88"/>
        <end position="103"/>
    </location>
</feature>
<evidence type="ECO:0000313" key="3">
    <source>
        <dbReference type="Proteomes" id="UP000676310"/>
    </source>
</evidence>
<dbReference type="EMBL" id="CAJRGZ010000016">
    <property type="protein sequence ID" value="CAG5153097.1"/>
    <property type="molecule type" value="Genomic_DNA"/>
</dbReference>
<dbReference type="RefSeq" id="XP_043166575.1">
    <property type="nucleotide sequence ID" value="XM_043310640.1"/>
</dbReference>
<feature type="compositionally biased region" description="Polar residues" evidence="1">
    <location>
        <begin position="67"/>
        <end position="87"/>
    </location>
</feature>